<sequence length="89" mass="10335">MKYKVKFFGMLVGRDIEKTTTLNFIPTVGMPICFYAPGSRIFLGIPDLVSYHEKGKFFEVKLDFTRTGYYEGDLKEKDIEAILKLWKIS</sequence>
<accession>A0A1G1XP72</accession>
<evidence type="ECO:0000313" key="1">
    <source>
        <dbReference type="EMBL" id="OGY41752.1"/>
    </source>
</evidence>
<comment type="caution">
    <text evidence="1">The sequence shown here is derived from an EMBL/GenBank/DDBJ whole genome shotgun (WGS) entry which is preliminary data.</text>
</comment>
<protein>
    <submittedName>
        <fullName evidence="1">Uncharacterized protein</fullName>
    </submittedName>
</protein>
<gene>
    <name evidence="1" type="ORF">A2Y82_02650</name>
</gene>
<name>A0A1G1XP72_9BACT</name>
<dbReference type="EMBL" id="MHHZ01000014">
    <property type="protein sequence ID" value="OGY41752.1"/>
    <property type="molecule type" value="Genomic_DNA"/>
</dbReference>
<organism evidence="1 2">
    <name type="scientific">Candidatus Buchananbacteria bacterium RBG_13_36_9</name>
    <dbReference type="NCBI Taxonomy" id="1797530"/>
    <lineage>
        <taxon>Bacteria</taxon>
        <taxon>Candidatus Buchananiibacteriota</taxon>
    </lineage>
</organism>
<reference evidence="1 2" key="1">
    <citation type="journal article" date="2016" name="Nat. Commun.">
        <title>Thousands of microbial genomes shed light on interconnected biogeochemical processes in an aquifer system.</title>
        <authorList>
            <person name="Anantharaman K."/>
            <person name="Brown C.T."/>
            <person name="Hug L.A."/>
            <person name="Sharon I."/>
            <person name="Castelle C.J."/>
            <person name="Probst A.J."/>
            <person name="Thomas B.C."/>
            <person name="Singh A."/>
            <person name="Wilkins M.J."/>
            <person name="Karaoz U."/>
            <person name="Brodie E.L."/>
            <person name="Williams K.H."/>
            <person name="Hubbard S.S."/>
            <person name="Banfield J.F."/>
        </authorList>
    </citation>
    <scope>NUCLEOTIDE SEQUENCE [LARGE SCALE GENOMIC DNA]</scope>
</reference>
<dbReference type="Proteomes" id="UP000176498">
    <property type="component" value="Unassembled WGS sequence"/>
</dbReference>
<evidence type="ECO:0000313" key="2">
    <source>
        <dbReference type="Proteomes" id="UP000176498"/>
    </source>
</evidence>
<proteinExistence type="predicted"/>
<dbReference type="AlphaFoldDB" id="A0A1G1XP72"/>